<feature type="coiled-coil region" evidence="1">
    <location>
        <begin position="164"/>
        <end position="191"/>
    </location>
</feature>
<keyword evidence="3" id="KW-1185">Reference proteome</keyword>
<protein>
    <submittedName>
        <fullName evidence="2">Uncharacterized protein</fullName>
    </submittedName>
</protein>
<accession>A0A8K0H598</accession>
<dbReference type="EMBL" id="VOIH02000005">
    <property type="protein sequence ID" value="KAF3445878.1"/>
    <property type="molecule type" value="Genomic_DNA"/>
</dbReference>
<organism evidence="2 3">
    <name type="scientific">Rhamnella rubrinervis</name>
    <dbReference type="NCBI Taxonomy" id="2594499"/>
    <lineage>
        <taxon>Eukaryota</taxon>
        <taxon>Viridiplantae</taxon>
        <taxon>Streptophyta</taxon>
        <taxon>Embryophyta</taxon>
        <taxon>Tracheophyta</taxon>
        <taxon>Spermatophyta</taxon>
        <taxon>Magnoliopsida</taxon>
        <taxon>eudicotyledons</taxon>
        <taxon>Gunneridae</taxon>
        <taxon>Pentapetalae</taxon>
        <taxon>rosids</taxon>
        <taxon>fabids</taxon>
        <taxon>Rosales</taxon>
        <taxon>Rhamnaceae</taxon>
        <taxon>rhamnoid group</taxon>
        <taxon>Rhamneae</taxon>
        <taxon>Rhamnella</taxon>
    </lineage>
</organism>
<sequence length="194" mass="22200">MHRVDGFYVRKAMKASQDSVFNLWTTPSGVHSLSGSFMAILHLRRQLAHTPRGGSPMGLQIKMGEPPSLCFQRFGPVSHIFGEEIRPWTLHQDRFLLSESNGGSSRFLYPYALQNVNGFANYGLESSLTALCFFGIVVSEAFQVATIIEKLPSTWKDFKNYLKHKRKEMNVKKLINRLRIEEDNKRSEKKTALY</sequence>
<proteinExistence type="predicted"/>
<comment type="caution">
    <text evidence="2">The sequence shown here is derived from an EMBL/GenBank/DDBJ whole genome shotgun (WGS) entry which is preliminary data.</text>
</comment>
<name>A0A8K0H598_9ROSA</name>
<dbReference type="AlphaFoldDB" id="A0A8K0H598"/>
<dbReference type="Pfam" id="PF14223">
    <property type="entry name" value="Retrotran_gag_2"/>
    <property type="match status" value="1"/>
</dbReference>
<dbReference type="Proteomes" id="UP000796880">
    <property type="component" value="Unassembled WGS sequence"/>
</dbReference>
<keyword evidence="1" id="KW-0175">Coiled coil</keyword>
<evidence type="ECO:0000256" key="1">
    <source>
        <dbReference type="SAM" id="Coils"/>
    </source>
</evidence>
<dbReference type="OrthoDB" id="1300022at2759"/>
<gene>
    <name evidence="2" type="ORF">FNV43_RR11055</name>
</gene>
<evidence type="ECO:0000313" key="2">
    <source>
        <dbReference type="EMBL" id="KAF3445878.1"/>
    </source>
</evidence>
<reference evidence="2" key="1">
    <citation type="submission" date="2020-03" db="EMBL/GenBank/DDBJ databases">
        <title>A high-quality chromosome-level genome assembly of a woody plant with both climbing and erect habits, Rhamnella rubrinervis.</title>
        <authorList>
            <person name="Lu Z."/>
            <person name="Yang Y."/>
            <person name="Zhu X."/>
            <person name="Sun Y."/>
        </authorList>
    </citation>
    <scope>NUCLEOTIDE SEQUENCE</scope>
    <source>
        <strain evidence="2">BYM</strain>
        <tissue evidence="2">Leaf</tissue>
    </source>
</reference>
<evidence type="ECO:0000313" key="3">
    <source>
        <dbReference type="Proteomes" id="UP000796880"/>
    </source>
</evidence>